<protein>
    <submittedName>
        <fullName evidence="1">Uncharacterized protein</fullName>
    </submittedName>
</protein>
<dbReference type="KEGG" id="fgi:OP10G_3904"/>
<accession>A0A068NV74</accession>
<dbReference type="Proteomes" id="UP000027982">
    <property type="component" value="Chromosome"/>
</dbReference>
<evidence type="ECO:0000313" key="2">
    <source>
        <dbReference type="Proteomes" id="UP000027982"/>
    </source>
</evidence>
<dbReference type="STRING" id="661478.OP10G_3904"/>
<organism evidence="1 2">
    <name type="scientific">Fimbriimonas ginsengisoli Gsoil 348</name>
    <dbReference type="NCBI Taxonomy" id="661478"/>
    <lineage>
        <taxon>Bacteria</taxon>
        <taxon>Bacillati</taxon>
        <taxon>Armatimonadota</taxon>
        <taxon>Fimbriimonadia</taxon>
        <taxon>Fimbriimonadales</taxon>
        <taxon>Fimbriimonadaceae</taxon>
        <taxon>Fimbriimonas</taxon>
    </lineage>
</organism>
<dbReference type="EMBL" id="CP007139">
    <property type="protein sequence ID" value="AIE87272.1"/>
    <property type="molecule type" value="Genomic_DNA"/>
</dbReference>
<evidence type="ECO:0000313" key="1">
    <source>
        <dbReference type="EMBL" id="AIE87272.1"/>
    </source>
</evidence>
<proteinExistence type="predicted"/>
<keyword evidence="2" id="KW-1185">Reference proteome</keyword>
<dbReference type="HOGENOM" id="CLU_3168347_0_0_0"/>
<reference evidence="1 2" key="1">
    <citation type="journal article" date="2014" name="PLoS ONE">
        <title>The first complete genome sequence of the class fimbriimonadia in the phylum armatimonadetes.</title>
        <authorList>
            <person name="Hu Z.Y."/>
            <person name="Wang Y.Z."/>
            <person name="Im W.T."/>
            <person name="Wang S.Y."/>
            <person name="Zhao G.P."/>
            <person name="Zheng H.J."/>
            <person name="Quan Z.X."/>
        </authorList>
    </citation>
    <scope>NUCLEOTIDE SEQUENCE [LARGE SCALE GENOMIC DNA]</scope>
    <source>
        <strain evidence="1">Gsoil 348</strain>
    </source>
</reference>
<sequence>MRIARGRHSRIVVDADKTAGIVPIRPGIAAGADYAPWLLSLIFRYRL</sequence>
<gene>
    <name evidence="1" type="ORF">OP10G_3904</name>
</gene>
<name>A0A068NV74_FIMGI</name>
<dbReference type="AlphaFoldDB" id="A0A068NV74"/>